<evidence type="ECO:0000313" key="1">
    <source>
        <dbReference type="EMBL" id="MDT2759122.1"/>
    </source>
</evidence>
<dbReference type="Gene3D" id="2.30.29.30">
    <property type="entry name" value="Pleckstrin-homology domain (PH domain)/Phosphotyrosine-binding domain (PTB)"/>
    <property type="match status" value="1"/>
</dbReference>
<gene>
    <name evidence="1" type="ORF">P7H27_05035</name>
</gene>
<protein>
    <recommendedName>
        <fullName evidence="3">YokE-like PH domain-containing protein</fullName>
    </recommendedName>
</protein>
<accession>A0ABU3F8X0</accession>
<dbReference type="InterPro" id="IPR011993">
    <property type="entry name" value="PH-like_dom_sf"/>
</dbReference>
<organism evidence="1 2">
    <name type="scientific">Enterococcus xiangfangensis</name>
    <dbReference type="NCBI Taxonomy" id="1296537"/>
    <lineage>
        <taxon>Bacteria</taxon>
        <taxon>Bacillati</taxon>
        <taxon>Bacillota</taxon>
        <taxon>Bacilli</taxon>
        <taxon>Lactobacillales</taxon>
        <taxon>Enterococcaceae</taxon>
        <taxon>Enterococcus</taxon>
    </lineage>
</organism>
<dbReference type="EMBL" id="JARQAJ010000002">
    <property type="protein sequence ID" value="MDT2759122.1"/>
    <property type="molecule type" value="Genomic_DNA"/>
</dbReference>
<proteinExistence type="predicted"/>
<comment type="caution">
    <text evidence="1">The sequence shown here is derived from an EMBL/GenBank/DDBJ whole genome shotgun (WGS) entry which is preliminary data.</text>
</comment>
<name>A0ABU3F8X0_9ENTE</name>
<dbReference type="RefSeq" id="WP_137617852.1">
    <property type="nucleotide sequence ID" value="NZ_BJDX01000002.1"/>
</dbReference>
<reference evidence="1" key="1">
    <citation type="submission" date="2023-03" db="EMBL/GenBank/DDBJ databases">
        <authorList>
            <person name="Shen W."/>
            <person name="Cai J."/>
        </authorList>
    </citation>
    <scope>NUCLEOTIDE SEQUENCE</scope>
    <source>
        <strain evidence="1">P66-3</strain>
    </source>
</reference>
<sequence>MKQTSYEYESELLLKVRANLFREWKQAADHPAVEQLLNSRTKAIQRQFKKEAVGGHLLIFQNKLVFQPHSFNSDASLQEILSEDIQAIKRVNTFGIIPNGVIVETAAQSFQFVVSKRKRVVELLNSVRSRSD</sequence>
<evidence type="ECO:0000313" key="2">
    <source>
        <dbReference type="Proteomes" id="UP001181046"/>
    </source>
</evidence>
<evidence type="ECO:0008006" key="3">
    <source>
        <dbReference type="Google" id="ProtNLM"/>
    </source>
</evidence>
<keyword evidence="2" id="KW-1185">Reference proteome</keyword>
<dbReference type="Proteomes" id="UP001181046">
    <property type="component" value="Unassembled WGS sequence"/>
</dbReference>